<name>A0ABT9ZJS0_9BACI</name>
<protein>
    <submittedName>
        <fullName evidence="2">Uncharacterized protein</fullName>
    </submittedName>
</protein>
<dbReference type="EMBL" id="JAUSUD010000022">
    <property type="protein sequence ID" value="MDQ0232541.1"/>
    <property type="molecule type" value="Genomic_DNA"/>
</dbReference>
<evidence type="ECO:0000313" key="3">
    <source>
        <dbReference type="Proteomes" id="UP001234495"/>
    </source>
</evidence>
<dbReference type="RefSeq" id="WP_307344629.1">
    <property type="nucleotide sequence ID" value="NZ_JAUSUD010000022.1"/>
</dbReference>
<feature type="compositionally biased region" description="Basic and acidic residues" evidence="1">
    <location>
        <begin position="41"/>
        <end position="53"/>
    </location>
</feature>
<evidence type="ECO:0000256" key="1">
    <source>
        <dbReference type="SAM" id="MobiDB-lite"/>
    </source>
</evidence>
<evidence type="ECO:0000313" key="2">
    <source>
        <dbReference type="EMBL" id="MDQ0232541.1"/>
    </source>
</evidence>
<organism evidence="2 3">
    <name type="scientific">Metabacillus malikii</name>
    <dbReference type="NCBI Taxonomy" id="1504265"/>
    <lineage>
        <taxon>Bacteria</taxon>
        <taxon>Bacillati</taxon>
        <taxon>Bacillota</taxon>
        <taxon>Bacilli</taxon>
        <taxon>Bacillales</taxon>
        <taxon>Bacillaceae</taxon>
        <taxon>Metabacillus</taxon>
    </lineage>
</organism>
<comment type="caution">
    <text evidence="2">The sequence shown here is derived from an EMBL/GenBank/DDBJ whole genome shotgun (WGS) entry which is preliminary data.</text>
</comment>
<accession>A0ABT9ZJS0</accession>
<reference evidence="2 3" key="1">
    <citation type="submission" date="2023-07" db="EMBL/GenBank/DDBJ databases">
        <title>Genomic Encyclopedia of Type Strains, Phase IV (KMG-IV): sequencing the most valuable type-strain genomes for metagenomic binning, comparative biology and taxonomic classification.</title>
        <authorList>
            <person name="Goeker M."/>
        </authorList>
    </citation>
    <scope>NUCLEOTIDE SEQUENCE [LARGE SCALE GENOMIC DNA]</scope>
    <source>
        <strain evidence="2 3">DSM 29005</strain>
    </source>
</reference>
<dbReference type="Proteomes" id="UP001234495">
    <property type="component" value="Unassembled WGS sequence"/>
</dbReference>
<feature type="compositionally biased region" description="Polar residues" evidence="1">
    <location>
        <begin position="1"/>
        <end position="11"/>
    </location>
</feature>
<keyword evidence="3" id="KW-1185">Reference proteome</keyword>
<gene>
    <name evidence="2" type="ORF">J2S19_003863</name>
</gene>
<feature type="region of interest" description="Disordered" evidence="1">
    <location>
        <begin position="1"/>
        <end position="53"/>
    </location>
</feature>
<proteinExistence type="predicted"/>
<sequence>MSDKGQFQNGDEQYKMPNALKSKRNSVYRVGYTAGTGNDTNGKDEPGKRSDLP</sequence>